<dbReference type="InterPro" id="IPR019819">
    <property type="entry name" value="Carboxylesterase_B_CS"/>
</dbReference>
<keyword evidence="2" id="KW-0719">Serine esterase</keyword>
<dbReference type="SUPFAM" id="SSF53474">
    <property type="entry name" value="alpha/beta-Hydrolases"/>
    <property type="match status" value="1"/>
</dbReference>
<dbReference type="InterPro" id="IPR050309">
    <property type="entry name" value="Type-B_Carboxylest/Lipase"/>
</dbReference>
<keyword evidence="4" id="KW-0325">Glycoprotein</keyword>
<dbReference type="Pfam" id="PF00135">
    <property type="entry name" value="COesterase"/>
    <property type="match status" value="1"/>
</dbReference>
<dbReference type="PANTHER" id="PTHR11559">
    <property type="entry name" value="CARBOXYLESTERASE"/>
    <property type="match status" value="1"/>
</dbReference>
<reference evidence="7 8" key="1">
    <citation type="submission" date="2024-03" db="EMBL/GenBank/DDBJ databases">
        <title>Adaptation during the transition from Ophiocordyceps entomopathogen to insect associate is accompanied by gene loss and intensified selection.</title>
        <authorList>
            <person name="Ward C.M."/>
            <person name="Onetto C.A."/>
            <person name="Borneman A.R."/>
        </authorList>
    </citation>
    <scope>NUCLEOTIDE SEQUENCE [LARGE SCALE GENOMIC DNA]</scope>
    <source>
        <strain evidence="7">AWRI1</strain>
        <tissue evidence="7">Single Adult Female</tissue>
    </source>
</reference>
<dbReference type="Gene3D" id="3.40.50.1820">
    <property type="entry name" value="alpha/beta hydrolase"/>
    <property type="match status" value="2"/>
</dbReference>
<accession>A0AAN9TBA9</accession>
<name>A0AAN9TBA9_9HEMI</name>
<evidence type="ECO:0000313" key="7">
    <source>
        <dbReference type="EMBL" id="KAK7576248.1"/>
    </source>
</evidence>
<gene>
    <name evidence="7" type="ORF">V9T40_012534</name>
</gene>
<keyword evidence="3 5" id="KW-0378">Hydrolase</keyword>
<dbReference type="AlphaFoldDB" id="A0AAN9TBA9"/>
<dbReference type="InterPro" id="IPR019826">
    <property type="entry name" value="Carboxylesterase_B_AS"/>
</dbReference>
<evidence type="ECO:0000256" key="4">
    <source>
        <dbReference type="ARBA" id="ARBA00023180"/>
    </source>
</evidence>
<keyword evidence="8" id="KW-1185">Reference proteome</keyword>
<evidence type="ECO:0000256" key="3">
    <source>
        <dbReference type="ARBA" id="ARBA00022801"/>
    </source>
</evidence>
<feature type="domain" description="Carboxylesterase type B" evidence="6">
    <location>
        <begin position="13"/>
        <end position="174"/>
    </location>
</feature>
<dbReference type="EC" id="3.1.1.-" evidence="5"/>
<sequence length="405" mass="45574">MLVVVALFDIFQQAPVPADKWNDDIFDASKAAQPCVQFEVFSKMVVGSEDCLYLNVYSPRPPSSITSPKAVMVFFHGGGFVRGSALPTSFPADYLINYDVILVTVAYRLHALGFLNMGTANNDGNCGLRDQLLGLQWVQKNIQKFGGDPNNVTIFGESAGASSVHFHMLSPLSKEHPRELIKKATPVPVVVGLNNKEGRLAFFGDITDNVLQSLEDSIDSLVAHGMKLEFVKSPRVCNHVKKFYFKDKPTKEEIADLYTDMFFRNFYEAFDFVTTSTFPVYVYEFSFYGHFNWYTKTLMRDPSITSGAAHADELPYLFYRERYVEGVDFAEPELTVINNMCTMWTNFAKTGNPTSTGMNCEWKPSTSDAPCYLQIDSDLKLLEGKVLSKRMDFWNALSKTASNEE</sequence>
<dbReference type="EMBL" id="JBBCAQ010000036">
    <property type="protein sequence ID" value="KAK7576248.1"/>
    <property type="molecule type" value="Genomic_DNA"/>
</dbReference>
<dbReference type="PROSITE" id="PS00941">
    <property type="entry name" value="CARBOXYLESTERASE_B_2"/>
    <property type="match status" value="1"/>
</dbReference>
<comment type="caution">
    <text evidence="7">The sequence shown here is derived from an EMBL/GenBank/DDBJ whole genome shotgun (WGS) entry which is preliminary data.</text>
</comment>
<evidence type="ECO:0000256" key="2">
    <source>
        <dbReference type="ARBA" id="ARBA00022487"/>
    </source>
</evidence>
<evidence type="ECO:0000313" key="8">
    <source>
        <dbReference type="Proteomes" id="UP001367676"/>
    </source>
</evidence>
<dbReference type="PROSITE" id="PS00122">
    <property type="entry name" value="CARBOXYLESTERASE_B_1"/>
    <property type="match status" value="1"/>
</dbReference>
<protein>
    <recommendedName>
        <fullName evidence="5">Carboxylic ester hydrolase</fullName>
        <ecNumber evidence="5">3.1.1.-</ecNumber>
    </recommendedName>
</protein>
<evidence type="ECO:0000259" key="6">
    <source>
        <dbReference type="Pfam" id="PF00135"/>
    </source>
</evidence>
<dbReference type="Proteomes" id="UP001367676">
    <property type="component" value="Unassembled WGS sequence"/>
</dbReference>
<evidence type="ECO:0000256" key="5">
    <source>
        <dbReference type="RuleBase" id="RU361235"/>
    </source>
</evidence>
<dbReference type="InterPro" id="IPR029058">
    <property type="entry name" value="AB_hydrolase_fold"/>
</dbReference>
<evidence type="ECO:0000256" key="1">
    <source>
        <dbReference type="ARBA" id="ARBA00005964"/>
    </source>
</evidence>
<proteinExistence type="inferred from homology"/>
<dbReference type="GO" id="GO:0052689">
    <property type="term" value="F:carboxylic ester hydrolase activity"/>
    <property type="evidence" value="ECO:0007669"/>
    <property type="project" value="UniProtKB-KW"/>
</dbReference>
<comment type="similarity">
    <text evidence="1 5">Belongs to the type-B carboxylesterase/lipase family.</text>
</comment>
<organism evidence="7 8">
    <name type="scientific">Parthenolecanium corni</name>
    <dbReference type="NCBI Taxonomy" id="536013"/>
    <lineage>
        <taxon>Eukaryota</taxon>
        <taxon>Metazoa</taxon>
        <taxon>Ecdysozoa</taxon>
        <taxon>Arthropoda</taxon>
        <taxon>Hexapoda</taxon>
        <taxon>Insecta</taxon>
        <taxon>Pterygota</taxon>
        <taxon>Neoptera</taxon>
        <taxon>Paraneoptera</taxon>
        <taxon>Hemiptera</taxon>
        <taxon>Sternorrhyncha</taxon>
        <taxon>Coccoidea</taxon>
        <taxon>Coccidae</taxon>
        <taxon>Parthenolecanium</taxon>
    </lineage>
</organism>
<dbReference type="InterPro" id="IPR002018">
    <property type="entry name" value="CarbesteraseB"/>
</dbReference>